<dbReference type="KEGG" id="smf:Smon_1097"/>
<name>D1AUZ8_STRM9</name>
<proteinExistence type="predicted"/>
<reference evidence="2 3" key="1">
    <citation type="journal article" date="2009" name="Stand. Genomic Sci.">
        <title>Complete genome sequence of Streptobacillus moniliformis type strain (9901T).</title>
        <authorList>
            <person name="Nolan M."/>
            <person name="Gronow S."/>
            <person name="Lapidus A."/>
            <person name="Ivanova N."/>
            <person name="Copeland A."/>
            <person name="Lucas S."/>
            <person name="Del Rio T.G."/>
            <person name="Chen F."/>
            <person name="Tice H."/>
            <person name="Pitluck S."/>
            <person name="Cheng J.F."/>
            <person name="Sims D."/>
            <person name="Meincke L."/>
            <person name="Bruce D."/>
            <person name="Goodwin L."/>
            <person name="Brettin T."/>
            <person name="Han C."/>
            <person name="Detter J.C."/>
            <person name="Ovchinikova G."/>
            <person name="Pati A."/>
            <person name="Mavromatis K."/>
            <person name="Mikhailova N."/>
            <person name="Chen A."/>
            <person name="Palaniappan K."/>
            <person name="Land M."/>
            <person name="Hauser L."/>
            <person name="Chang Y.J."/>
            <person name="Jeffries C.D."/>
            <person name="Rohde M."/>
            <person name="Sproer C."/>
            <person name="Goker M."/>
            <person name="Bristow J."/>
            <person name="Eisen J.A."/>
            <person name="Markowitz V."/>
            <person name="Hugenholtz P."/>
            <person name="Kyrpides N.C."/>
            <person name="Klenk H.P."/>
            <person name="Chain P."/>
        </authorList>
    </citation>
    <scope>NUCLEOTIDE SEQUENCE [LARGE SCALE GENOMIC DNA]</scope>
    <source>
        <strain evidence="3">ATCC 14647 / DSM 12112 / NCTC 10651 / 9901</strain>
    </source>
</reference>
<dbReference type="GeneID" id="29673082"/>
<feature type="signal peptide" evidence="1">
    <location>
        <begin position="1"/>
        <end position="19"/>
    </location>
</feature>
<keyword evidence="1" id="KW-0732">Signal</keyword>
<keyword evidence="3" id="KW-1185">Reference proteome</keyword>
<sequence>MKKQFLVLSVLLVSLTSFSNGISIGQNNDFLNERQEVWNTKDFLYETGKGAVSSAVAGAVVGGAGGSVTLPIVGTVAGASGGAILGAVGGAISNAGEYIIDEIAGKH</sequence>
<gene>
    <name evidence="2" type="ordered locus">Smon_1097</name>
</gene>
<evidence type="ECO:0000313" key="3">
    <source>
        <dbReference type="Proteomes" id="UP000002072"/>
    </source>
</evidence>
<dbReference type="AlphaFoldDB" id="D1AUZ8"/>
<dbReference type="RefSeq" id="WP_012859105.1">
    <property type="nucleotide sequence ID" value="NC_013515.1"/>
</dbReference>
<dbReference type="STRING" id="519441.Smon_1097"/>
<accession>D1AUZ8</accession>
<dbReference type="Proteomes" id="UP000002072">
    <property type="component" value="Chromosome"/>
</dbReference>
<evidence type="ECO:0000256" key="1">
    <source>
        <dbReference type="SAM" id="SignalP"/>
    </source>
</evidence>
<dbReference type="HOGENOM" id="CLU_136824_0_0_0"/>
<evidence type="ECO:0000313" key="2">
    <source>
        <dbReference type="EMBL" id="ACZ01558.1"/>
    </source>
</evidence>
<dbReference type="EMBL" id="CP001779">
    <property type="protein sequence ID" value="ACZ01558.1"/>
    <property type="molecule type" value="Genomic_DNA"/>
</dbReference>
<feature type="chain" id="PRO_5003021087" evidence="1">
    <location>
        <begin position="20"/>
        <end position="107"/>
    </location>
</feature>
<organism evidence="2 3">
    <name type="scientific">Streptobacillus moniliformis (strain ATCC 14647 / DSM 12112 / NCTC 10651 / 9901)</name>
    <dbReference type="NCBI Taxonomy" id="519441"/>
    <lineage>
        <taxon>Bacteria</taxon>
        <taxon>Fusobacteriati</taxon>
        <taxon>Fusobacteriota</taxon>
        <taxon>Fusobacteriia</taxon>
        <taxon>Fusobacteriales</taxon>
        <taxon>Leptotrichiaceae</taxon>
        <taxon>Streptobacillus</taxon>
    </lineage>
</organism>
<protein>
    <submittedName>
        <fullName evidence="2">AIG1 family protein</fullName>
    </submittedName>
</protein>